<dbReference type="InterPro" id="IPR014118">
    <property type="entry name" value="T4SS_TraV"/>
</dbReference>
<dbReference type="PROSITE" id="PS51257">
    <property type="entry name" value="PROKAR_LIPOPROTEIN"/>
    <property type="match status" value="1"/>
</dbReference>
<feature type="region of interest" description="Disordered" evidence="1">
    <location>
        <begin position="49"/>
        <end position="90"/>
    </location>
</feature>
<dbReference type="NCBIfam" id="TIGR02747">
    <property type="entry name" value="TraV"/>
    <property type="match status" value="1"/>
</dbReference>
<evidence type="ECO:0000313" key="2">
    <source>
        <dbReference type="EMBL" id="KAA5608520.1"/>
    </source>
</evidence>
<gene>
    <name evidence="2" type="primary">traV</name>
    <name evidence="2" type="ORF">F1189_28710</name>
</gene>
<sequence length="226" mass="23541">MVRQLMLTTSVLALAGCGTVFPYESTGSCPQMGTGVCGSVRQVYEATNNRDHVNAGEIAPDAGGGEPSASSGPTVGTAGGQPHPPTPSAASLHVLPVALAGDGTLPLRSPPEIMRIWVAPWEDDKGDLMMSGYIFTELRERRWQIGSRPVVAFGGLRPVDVTAPSRAGTPAEKPGQMPPPSQRQMDAERRPDVPPVRPVAAAAGGMQPAAPSGGFWQTAPDASRVR</sequence>
<protein>
    <submittedName>
        <fullName evidence="2">Type IV conjugative transfer system lipoprotein TraV</fullName>
    </submittedName>
</protein>
<name>A0A5M6IJU2_9PROT</name>
<proteinExistence type="predicted"/>
<evidence type="ECO:0000256" key="1">
    <source>
        <dbReference type="SAM" id="MobiDB-lite"/>
    </source>
</evidence>
<dbReference type="Pfam" id="PF09676">
    <property type="entry name" value="TraV"/>
    <property type="match status" value="1"/>
</dbReference>
<comment type="caution">
    <text evidence="2">The sequence shown here is derived from an EMBL/GenBank/DDBJ whole genome shotgun (WGS) entry which is preliminary data.</text>
</comment>
<dbReference type="AlphaFoldDB" id="A0A5M6IJU2"/>
<dbReference type="EMBL" id="VWPK01000079">
    <property type="protein sequence ID" value="KAA5608520.1"/>
    <property type="molecule type" value="Genomic_DNA"/>
</dbReference>
<evidence type="ECO:0000313" key="3">
    <source>
        <dbReference type="Proteomes" id="UP000325255"/>
    </source>
</evidence>
<keyword evidence="3" id="KW-1185">Reference proteome</keyword>
<dbReference type="OrthoDB" id="5298305at2"/>
<reference evidence="2 3" key="1">
    <citation type="submission" date="2019-09" db="EMBL/GenBank/DDBJ databases">
        <title>Genome sequence of Rhodovastum atsumiense, a diverse member of the Acetobacteraceae family of non-sulfur purple photosynthetic bacteria.</title>
        <authorList>
            <person name="Meyer T."/>
            <person name="Kyndt J."/>
        </authorList>
    </citation>
    <scope>NUCLEOTIDE SEQUENCE [LARGE SCALE GENOMIC DNA]</scope>
    <source>
        <strain evidence="2 3">DSM 21279</strain>
    </source>
</reference>
<feature type="region of interest" description="Disordered" evidence="1">
    <location>
        <begin position="161"/>
        <end position="226"/>
    </location>
</feature>
<accession>A0A5M6IJU2</accession>
<dbReference type="Proteomes" id="UP000325255">
    <property type="component" value="Unassembled WGS sequence"/>
</dbReference>
<feature type="compositionally biased region" description="Low complexity" evidence="1">
    <location>
        <begin position="198"/>
        <end position="214"/>
    </location>
</feature>
<organism evidence="2 3">
    <name type="scientific">Rhodovastum atsumiense</name>
    <dbReference type="NCBI Taxonomy" id="504468"/>
    <lineage>
        <taxon>Bacteria</taxon>
        <taxon>Pseudomonadati</taxon>
        <taxon>Pseudomonadota</taxon>
        <taxon>Alphaproteobacteria</taxon>
        <taxon>Acetobacterales</taxon>
        <taxon>Acetobacteraceae</taxon>
        <taxon>Rhodovastum</taxon>
    </lineage>
</organism>
<keyword evidence="2" id="KW-0449">Lipoprotein</keyword>